<dbReference type="PROSITE" id="PS51186">
    <property type="entry name" value="GNAT"/>
    <property type="match status" value="1"/>
</dbReference>
<sequence length="177" mass="20665">MRMKTSRIYVRPLQVADASYLLKSSQDQEIRYMTGTTAHFSLDVIEQHIESITKDDSREDYAICLNETDEVIGELSILDIDEEDESAGFRISMTSIEHTGKGLGYEVLRLMISYVFEELKLNRLQLEVFSHNKRGIRAYKKVGFVKEGTLRQTRKFEDHFFDEVIMSILKQDYVNHQ</sequence>
<dbReference type="PANTHER" id="PTHR43415:SF3">
    <property type="entry name" value="GNAT-FAMILY ACETYLTRANSFERASE"/>
    <property type="match status" value="1"/>
</dbReference>
<dbReference type="PANTHER" id="PTHR43415">
    <property type="entry name" value="SPERMIDINE N(1)-ACETYLTRANSFERASE"/>
    <property type="match status" value="1"/>
</dbReference>
<evidence type="ECO:0000313" key="2">
    <source>
        <dbReference type="EMBL" id="MBO0477543.1"/>
    </source>
</evidence>
<dbReference type="Gene3D" id="3.40.630.30">
    <property type="match status" value="1"/>
</dbReference>
<dbReference type="RefSeq" id="WP_206967627.1">
    <property type="nucleotide sequence ID" value="NZ_JAFLVX010000028.1"/>
</dbReference>
<protein>
    <submittedName>
        <fullName evidence="2">GNAT family N-acetyltransferase</fullName>
    </submittedName>
</protein>
<proteinExistence type="predicted"/>
<name>A0ABS3HWP1_9ENTE</name>
<dbReference type="SUPFAM" id="SSF55729">
    <property type="entry name" value="Acyl-CoA N-acyltransferases (Nat)"/>
    <property type="match status" value="1"/>
</dbReference>
<gene>
    <name evidence="2" type="ORF">DOK76_10690</name>
</gene>
<accession>A0ABS3HWP1</accession>
<dbReference type="EMBL" id="JAFLVX010000028">
    <property type="protein sequence ID" value="MBO0477543.1"/>
    <property type="molecule type" value="Genomic_DNA"/>
</dbReference>
<dbReference type="InterPro" id="IPR000182">
    <property type="entry name" value="GNAT_dom"/>
</dbReference>
<keyword evidence="3" id="KW-1185">Reference proteome</keyword>
<feature type="domain" description="N-acetyltransferase" evidence="1">
    <location>
        <begin position="8"/>
        <end position="171"/>
    </location>
</feature>
<evidence type="ECO:0000259" key="1">
    <source>
        <dbReference type="PROSITE" id="PS51186"/>
    </source>
</evidence>
<reference evidence="2 3" key="1">
    <citation type="submission" date="2021-03" db="EMBL/GenBank/DDBJ databases">
        <title>Enterococcal diversity collection.</title>
        <authorList>
            <person name="Gilmore M.S."/>
            <person name="Schwartzman J."/>
            <person name="Van Tyne D."/>
            <person name="Martin M."/>
            <person name="Earl A.M."/>
            <person name="Manson A.L."/>
            <person name="Straub T."/>
            <person name="Salamzade R."/>
            <person name="Saavedra J."/>
            <person name="Lebreton F."/>
            <person name="Prichula J."/>
            <person name="Schaufler K."/>
            <person name="Gaca A."/>
            <person name="Sgardioli B."/>
            <person name="Wagenaar J."/>
            <person name="Strong T."/>
        </authorList>
    </citation>
    <scope>NUCLEOTIDE SEQUENCE [LARGE SCALE GENOMIC DNA]</scope>
    <source>
        <strain evidence="2 3">DIV0080</strain>
    </source>
</reference>
<evidence type="ECO:0000313" key="3">
    <source>
        <dbReference type="Proteomes" id="UP000664857"/>
    </source>
</evidence>
<dbReference type="Proteomes" id="UP000664857">
    <property type="component" value="Unassembled WGS sequence"/>
</dbReference>
<dbReference type="Pfam" id="PF13302">
    <property type="entry name" value="Acetyltransf_3"/>
    <property type="match status" value="1"/>
</dbReference>
<dbReference type="InterPro" id="IPR016181">
    <property type="entry name" value="Acyl_CoA_acyltransferase"/>
</dbReference>
<organism evidence="2 3">
    <name type="scientific">Candidatus Vagococcus giribetii</name>
    <dbReference type="NCBI Taxonomy" id="2230876"/>
    <lineage>
        <taxon>Bacteria</taxon>
        <taxon>Bacillati</taxon>
        <taxon>Bacillota</taxon>
        <taxon>Bacilli</taxon>
        <taxon>Lactobacillales</taxon>
        <taxon>Enterococcaceae</taxon>
        <taxon>Vagococcus</taxon>
    </lineage>
</organism>
<comment type="caution">
    <text evidence="2">The sequence shown here is derived from an EMBL/GenBank/DDBJ whole genome shotgun (WGS) entry which is preliminary data.</text>
</comment>